<evidence type="ECO:0000313" key="2">
    <source>
        <dbReference type="EMBL" id="KAH7272356.1"/>
    </source>
</evidence>
<dbReference type="EMBL" id="JAGTJS010000003">
    <property type="protein sequence ID" value="KAH7272356.1"/>
    <property type="molecule type" value="Genomic_DNA"/>
</dbReference>
<dbReference type="Proteomes" id="UP000736672">
    <property type="component" value="Unassembled WGS sequence"/>
</dbReference>
<feature type="transmembrane region" description="Helical" evidence="1">
    <location>
        <begin position="94"/>
        <end position="112"/>
    </location>
</feature>
<keyword evidence="1" id="KW-0472">Membrane</keyword>
<name>A0A9P9L1C2_FUSSL</name>
<accession>A0A9P9L1C2</accession>
<comment type="caution">
    <text evidence="2">The sequence shown here is derived from an EMBL/GenBank/DDBJ whole genome shotgun (WGS) entry which is preliminary data.</text>
</comment>
<keyword evidence="1" id="KW-1133">Transmembrane helix</keyword>
<gene>
    <name evidence="2" type="ORF">B0J15DRAFT_174724</name>
</gene>
<evidence type="ECO:0008006" key="4">
    <source>
        <dbReference type="Google" id="ProtNLM"/>
    </source>
</evidence>
<dbReference type="AlphaFoldDB" id="A0A9P9L1C2"/>
<sequence length="114" mass="12931">MRRQRLTDRLTMEAWGPVVSVDHDGLGFRLCRMSLGVLPPDICSSLSLSLPILLCPAIQLSFFPYSLSLSLSLCSVLFPYFLNDYYLFSQKRQTIGLFYLTHFFGLFVTHAGCV</sequence>
<evidence type="ECO:0000256" key="1">
    <source>
        <dbReference type="SAM" id="Phobius"/>
    </source>
</evidence>
<keyword evidence="3" id="KW-1185">Reference proteome</keyword>
<organism evidence="2 3">
    <name type="scientific">Fusarium solani</name>
    <name type="common">Filamentous fungus</name>
    <dbReference type="NCBI Taxonomy" id="169388"/>
    <lineage>
        <taxon>Eukaryota</taxon>
        <taxon>Fungi</taxon>
        <taxon>Dikarya</taxon>
        <taxon>Ascomycota</taxon>
        <taxon>Pezizomycotina</taxon>
        <taxon>Sordariomycetes</taxon>
        <taxon>Hypocreomycetidae</taxon>
        <taxon>Hypocreales</taxon>
        <taxon>Nectriaceae</taxon>
        <taxon>Fusarium</taxon>
        <taxon>Fusarium solani species complex</taxon>
    </lineage>
</organism>
<reference evidence="2" key="1">
    <citation type="journal article" date="2021" name="Nat. Commun.">
        <title>Genetic determinants of endophytism in the Arabidopsis root mycobiome.</title>
        <authorList>
            <person name="Mesny F."/>
            <person name="Miyauchi S."/>
            <person name="Thiergart T."/>
            <person name="Pickel B."/>
            <person name="Atanasova L."/>
            <person name="Karlsson M."/>
            <person name="Huettel B."/>
            <person name="Barry K.W."/>
            <person name="Haridas S."/>
            <person name="Chen C."/>
            <person name="Bauer D."/>
            <person name="Andreopoulos W."/>
            <person name="Pangilinan J."/>
            <person name="LaButti K."/>
            <person name="Riley R."/>
            <person name="Lipzen A."/>
            <person name="Clum A."/>
            <person name="Drula E."/>
            <person name="Henrissat B."/>
            <person name="Kohler A."/>
            <person name="Grigoriev I.V."/>
            <person name="Martin F.M."/>
            <person name="Hacquard S."/>
        </authorList>
    </citation>
    <scope>NUCLEOTIDE SEQUENCE</scope>
    <source>
        <strain evidence="2">FSSC 5 MPI-SDFR-AT-0091</strain>
    </source>
</reference>
<feature type="transmembrane region" description="Helical" evidence="1">
    <location>
        <begin position="65"/>
        <end position="82"/>
    </location>
</feature>
<proteinExistence type="predicted"/>
<protein>
    <recommendedName>
        <fullName evidence="4">Transmembrane protein</fullName>
    </recommendedName>
</protein>
<evidence type="ECO:0000313" key="3">
    <source>
        <dbReference type="Proteomes" id="UP000736672"/>
    </source>
</evidence>
<keyword evidence="1" id="KW-0812">Transmembrane</keyword>